<dbReference type="GO" id="GO:0015689">
    <property type="term" value="P:molybdate ion transport"/>
    <property type="evidence" value="ECO:0007669"/>
    <property type="project" value="InterPro"/>
</dbReference>
<accession>A0A0P9Y7G1</accession>
<dbReference type="PANTHER" id="PTHR30632:SF14">
    <property type="entry name" value="TUNGSTATE_MOLYBDATE_CHROMATE-BINDING PROTEIN MODA"/>
    <property type="match status" value="1"/>
</dbReference>
<organism evidence="8 9">
    <name type="scientific">Pseudomonas syringae pv. primulae</name>
    <dbReference type="NCBI Taxonomy" id="251707"/>
    <lineage>
        <taxon>Bacteria</taxon>
        <taxon>Pseudomonadati</taxon>
        <taxon>Pseudomonadota</taxon>
        <taxon>Gammaproteobacteria</taxon>
        <taxon>Pseudomonadales</taxon>
        <taxon>Pseudomonadaceae</taxon>
        <taxon>Pseudomonas</taxon>
    </lineage>
</organism>
<keyword evidence="3 7" id="KW-0479">Metal-binding</keyword>
<dbReference type="Proteomes" id="UP000050562">
    <property type="component" value="Unassembled WGS sequence"/>
</dbReference>
<dbReference type="PATRIC" id="fig|251707.3.peg.3878"/>
<evidence type="ECO:0000256" key="1">
    <source>
        <dbReference type="ARBA" id="ARBA00009175"/>
    </source>
</evidence>
<sequence length="287" mass="30566">MAFRKVEHRYIFRYIAKRLQSGGVPSIFRSGCMLASPLKNLVKLTAFVAAIASATSALADEVQVAVAANFTAPIQAIAKDFERDTGHKLVAAFGATGQIYTQIKNGAPFEVFLSADDTTPAKLEQEGDTVKGSRFTYAVGTLALWSPKDGYVDDQGNVLKGNQYEHLSIANPKTAPYGLAATQVLSKLGLTDTTKAKIVEGQSITQAYQFVSTGNAELGFVALSQIYKDGKLTSGSAWIVPAALHDPIKQDAVILNKGKDSAAAKALVDYLKGPQAAAIIKSFGYQL</sequence>
<keyword evidence="2 7" id="KW-0500">Molybdenum</keyword>
<evidence type="ECO:0000313" key="8">
    <source>
        <dbReference type="EMBL" id="KPY33491.1"/>
    </source>
</evidence>
<reference evidence="8 9" key="1">
    <citation type="submission" date="2015-09" db="EMBL/GenBank/DDBJ databases">
        <title>Genome announcement of multiple Pseudomonas syringae strains.</title>
        <authorList>
            <person name="Thakur S."/>
            <person name="Wang P.W."/>
            <person name="Gong Y."/>
            <person name="Weir B.S."/>
            <person name="Guttman D.S."/>
        </authorList>
    </citation>
    <scope>NUCLEOTIDE SEQUENCE [LARGE SCALE GENOMIC DNA]</scope>
    <source>
        <strain evidence="8 9">ICMP3956</strain>
    </source>
</reference>
<evidence type="ECO:0000313" key="9">
    <source>
        <dbReference type="Proteomes" id="UP000050562"/>
    </source>
</evidence>
<feature type="binding site" evidence="7">
    <location>
        <position position="204"/>
    </location>
    <ligand>
        <name>molybdate</name>
        <dbReference type="ChEBI" id="CHEBI:36264"/>
    </ligand>
</feature>
<dbReference type="AlphaFoldDB" id="A0A0P9Y7G1"/>
<proteinExistence type="inferred from homology"/>
<dbReference type="Gene3D" id="3.40.190.10">
    <property type="entry name" value="Periplasmic binding protein-like II"/>
    <property type="match status" value="2"/>
</dbReference>
<name>A0A0P9Y7G1_9PSED</name>
<dbReference type="InterPro" id="IPR050682">
    <property type="entry name" value="ModA/WtpA"/>
</dbReference>
<evidence type="ECO:0000256" key="5">
    <source>
        <dbReference type="ARBA" id="ARBA00023245"/>
    </source>
</evidence>
<comment type="subunit">
    <text evidence="6">The complex is composed of two ATP-binding proteins (ModC), two transmembrane proteins (ModB) and a solute-binding protein (ModA).</text>
</comment>
<dbReference type="Pfam" id="PF13531">
    <property type="entry name" value="SBP_bac_11"/>
    <property type="match status" value="1"/>
</dbReference>
<evidence type="ECO:0000256" key="2">
    <source>
        <dbReference type="ARBA" id="ARBA00022505"/>
    </source>
</evidence>
<evidence type="ECO:0000256" key="4">
    <source>
        <dbReference type="ARBA" id="ARBA00022729"/>
    </source>
</evidence>
<dbReference type="GO" id="GO:0046872">
    <property type="term" value="F:metal ion binding"/>
    <property type="evidence" value="ECO:0007669"/>
    <property type="project" value="UniProtKB-KW"/>
</dbReference>
<keyword evidence="4" id="KW-0732">Signal</keyword>
<evidence type="ECO:0000256" key="6">
    <source>
        <dbReference type="ARBA" id="ARBA00062515"/>
    </source>
</evidence>
<evidence type="ECO:0000256" key="3">
    <source>
        <dbReference type="ARBA" id="ARBA00022723"/>
    </source>
</evidence>
<comment type="similarity">
    <text evidence="1">Belongs to the bacterial solute-binding protein ModA family.</text>
</comment>
<comment type="caution">
    <text evidence="8">The sequence shown here is derived from an EMBL/GenBank/DDBJ whole genome shotgun (WGS) entry which is preliminary data.</text>
</comment>
<dbReference type="FunFam" id="3.40.190.10:FF:000035">
    <property type="entry name" value="Molybdate ABC transporter substrate-binding protein"/>
    <property type="match status" value="1"/>
</dbReference>
<protein>
    <submittedName>
        <fullName evidence="8">Molybdenum ABC transporter periplasmic molybdate-binding protein</fullName>
    </submittedName>
</protein>
<dbReference type="GO" id="GO:1901359">
    <property type="term" value="F:tungstate binding"/>
    <property type="evidence" value="ECO:0007669"/>
    <property type="project" value="UniProtKB-ARBA"/>
</dbReference>
<dbReference type="GO" id="GO:0030973">
    <property type="term" value="F:molybdate ion binding"/>
    <property type="evidence" value="ECO:0007669"/>
    <property type="project" value="InterPro"/>
</dbReference>
<evidence type="ECO:0000256" key="7">
    <source>
        <dbReference type="PIRSR" id="PIRSR004846-1"/>
    </source>
</evidence>
<dbReference type="CDD" id="cd13539">
    <property type="entry name" value="PBP2_AvModA"/>
    <property type="match status" value="1"/>
</dbReference>
<feature type="binding site" evidence="7">
    <location>
        <position position="96"/>
    </location>
    <ligand>
        <name>molybdate</name>
        <dbReference type="ChEBI" id="CHEBI:36264"/>
    </ligand>
</feature>
<dbReference type="EMBL" id="LJRC01000208">
    <property type="protein sequence ID" value="KPY33491.1"/>
    <property type="molecule type" value="Genomic_DNA"/>
</dbReference>
<dbReference type="NCBIfam" id="TIGR01256">
    <property type="entry name" value="modA"/>
    <property type="match status" value="1"/>
</dbReference>
<dbReference type="SUPFAM" id="SSF53850">
    <property type="entry name" value="Periplasmic binding protein-like II"/>
    <property type="match status" value="1"/>
</dbReference>
<gene>
    <name evidence="8" type="ORF">ALO52_04869</name>
</gene>
<keyword evidence="5" id="KW-0826">Tungsten</keyword>
<dbReference type="InterPro" id="IPR044084">
    <property type="entry name" value="AvModA-like_subst-bd"/>
</dbReference>
<dbReference type="InterPro" id="IPR005950">
    <property type="entry name" value="ModA"/>
</dbReference>
<dbReference type="PANTHER" id="PTHR30632">
    <property type="entry name" value="MOLYBDATE-BINDING PERIPLASMIC PROTEIN"/>
    <property type="match status" value="1"/>
</dbReference>
<dbReference type="PIRSF" id="PIRSF004846">
    <property type="entry name" value="ModA"/>
    <property type="match status" value="1"/>
</dbReference>